<dbReference type="SUPFAM" id="SSF46946">
    <property type="entry name" value="S13-like H2TH domain"/>
    <property type="match status" value="1"/>
</dbReference>
<dbReference type="InterPro" id="IPR019980">
    <property type="entry name" value="Ribosomal_uS13_bac-type"/>
</dbReference>
<evidence type="ECO:0000256" key="6">
    <source>
        <dbReference type="ARBA" id="ARBA00035166"/>
    </source>
</evidence>
<dbReference type="NCBIfam" id="TIGR03631">
    <property type="entry name" value="uS13_bact"/>
    <property type="match status" value="1"/>
</dbReference>
<keyword evidence="5 7" id="KW-0687">Ribonucleoprotein</keyword>
<dbReference type="InterPro" id="IPR001892">
    <property type="entry name" value="Ribosomal_uS13"/>
</dbReference>
<comment type="subunit">
    <text evidence="7">Part of the 30S ribosomal subunit. Forms a loose heterodimer with protein S19. Forms two bridges to the 50S subunit in the 70S ribosome.</text>
</comment>
<protein>
    <recommendedName>
        <fullName evidence="6 7">Small ribosomal subunit protein uS13</fullName>
    </recommendedName>
</protein>
<dbReference type="GO" id="GO:0015935">
    <property type="term" value="C:small ribosomal subunit"/>
    <property type="evidence" value="ECO:0007669"/>
    <property type="project" value="TreeGrafter"/>
</dbReference>
<dbReference type="Proteomes" id="UP000230232">
    <property type="component" value="Unassembled WGS sequence"/>
</dbReference>
<dbReference type="FunFam" id="1.10.8.50:FF:000001">
    <property type="entry name" value="30S ribosomal protein S13"/>
    <property type="match status" value="1"/>
</dbReference>
<dbReference type="InterPro" id="IPR010979">
    <property type="entry name" value="Ribosomal_uS13-like_H2TH"/>
</dbReference>
<dbReference type="GO" id="GO:0000049">
    <property type="term" value="F:tRNA binding"/>
    <property type="evidence" value="ECO:0007669"/>
    <property type="project" value="UniProtKB-UniRule"/>
</dbReference>
<dbReference type="EMBL" id="PCXO01000005">
    <property type="protein sequence ID" value="PIR41487.1"/>
    <property type="molecule type" value="Genomic_DNA"/>
</dbReference>
<dbReference type="Pfam" id="PF00416">
    <property type="entry name" value="Ribosomal_S13"/>
    <property type="match status" value="1"/>
</dbReference>
<keyword evidence="3 7" id="KW-0694">RNA-binding</keyword>
<sequence>MAVRISGVNIPEEKRIEIALTYVFGIGNVTSNIILKTAKIDPNKRTKDLTADEVSAIQGVIDRNYTIEGDLRREITNSIKRLRDINTWRGSRHTKKLPIHGRSKTNSRTIRGNVRRSAGSGRKPTAQKT</sequence>
<keyword evidence="4 7" id="KW-0689">Ribosomal protein</keyword>
<dbReference type="PIRSF" id="PIRSF002134">
    <property type="entry name" value="Ribosomal_S13"/>
    <property type="match status" value="1"/>
</dbReference>
<comment type="caution">
    <text evidence="10">The sequence shown here is derived from an EMBL/GenBank/DDBJ whole genome shotgun (WGS) entry which is preliminary data.</text>
</comment>
<dbReference type="InterPro" id="IPR027437">
    <property type="entry name" value="Rbsml_uS13_C"/>
</dbReference>
<dbReference type="GO" id="GO:0005829">
    <property type="term" value="C:cytosol"/>
    <property type="evidence" value="ECO:0007669"/>
    <property type="project" value="TreeGrafter"/>
</dbReference>
<evidence type="ECO:0000256" key="8">
    <source>
        <dbReference type="RuleBase" id="RU003830"/>
    </source>
</evidence>
<evidence type="ECO:0000256" key="2">
    <source>
        <dbReference type="ARBA" id="ARBA00022730"/>
    </source>
</evidence>
<dbReference type="GO" id="GO:0019843">
    <property type="term" value="F:rRNA binding"/>
    <property type="evidence" value="ECO:0007669"/>
    <property type="project" value="UniProtKB-UniRule"/>
</dbReference>
<evidence type="ECO:0000256" key="4">
    <source>
        <dbReference type="ARBA" id="ARBA00022980"/>
    </source>
</evidence>
<evidence type="ECO:0000256" key="1">
    <source>
        <dbReference type="ARBA" id="ARBA00008080"/>
    </source>
</evidence>
<evidence type="ECO:0000256" key="9">
    <source>
        <dbReference type="SAM" id="MobiDB-lite"/>
    </source>
</evidence>
<keyword evidence="2 7" id="KW-0699">rRNA-binding</keyword>
<name>A0A2H0R4Q1_9BACT</name>
<comment type="function">
    <text evidence="7">Located at the top of the head of the 30S subunit, it contacts several helices of the 16S rRNA. In the 70S ribosome it contacts the 23S rRNA (bridge B1a) and protein L5 of the 50S subunit (bridge B1b), connecting the 2 subunits; these bridges are implicated in subunit movement. Contacts the tRNAs in the A and P-sites.</text>
</comment>
<dbReference type="PANTHER" id="PTHR10871:SF1">
    <property type="entry name" value="SMALL RIBOSOMAL SUBUNIT PROTEIN US13M"/>
    <property type="match status" value="1"/>
</dbReference>
<dbReference type="GO" id="GO:0003735">
    <property type="term" value="F:structural constituent of ribosome"/>
    <property type="evidence" value="ECO:0007669"/>
    <property type="project" value="InterPro"/>
</dbReference>
<evidence type="ECO:0000256" key="5">
    <source>
        <dbReference type="ARBA" id="ARBA00023274"/>
    </source>
</evidence>
<dbReference type="PROSITE" id="PS50159">
    <property type="entry name" value="RIBOSOMAL_S13_2"/>
    <property type="match status" value="1"/>
</dbReference>
<feature type="region of interest" description="Disordered" evidence="9">
    <location>
        <begin position="90"/>
        <end position="129"/>
    </location>
</feature>
<reference evidence="10 11" key="1">
    <citation type="submission" date="2017-09" db="EMBL/GenBank/DDBJ databases">
        <title>Depth-based differentiation of microbial function through sediment-hosted aquifers and enrichment of novel symbionts in the deep terrestrial subsurface.</title>
        <authorList>
            <person name="Probst A.J."/>
            <person name="Ladd B."/>
            <person name="Jarett J.K."/>
            <person name="Geller-Mcgrath D.E."/>
            <person name="Sieber C.M."/>
            <person name="Emerson J.B."/>
            <person name="Anantharaman K."/>
            <person name="Thomas B.C."/>
            <person name="Malmstrom R."/>
            <person name="Stieglmeier M."/>
            <person name="Klingl A."/>
            <person name="Woyke T."/>
            <person name="Ryan C.M."/>
            <person name="Banfield J.F."/>
        </authorList>
    </citation>
    <scope>NUCLEOTIDE SEQUENCE [LARGE SCALE GENOMIC DNA]</scope>
    <source>
        <strain evidence="10">CG10_big_fil_rev_8_21_14_0_10_46_23</strain>
    </source>
</reference>
<dbReference type="PANTHER" id="PTHR10871">
    <property type="entry name" value="30S RIBOSOMAL PROTEIN S13/40S RIBOSOMAL PROTEIN S18"/>
    <property type="match status" value="1"/>
</dbReference>
<organism evidence="10 11">
    <name type="scientific">Candidatus Yanofskybacteria bacterium CG10_big_fil_rev_8_21_14_0_10_46_23</name>
    <dbReference type="NCBI Taxonomy" id="1975098"/>
    <lineage>
        <taxon>Bacteria</taxon>
        <taxon>Candidatus Yanofskyibacteriota</taxon>
    </lineage>
</organism>
<comment type="similarity">
    <text evidence="1 7 8">Belongs to the universal ribosomal protein uS13 family.</text>
</comment>
<evidence type="ECO:0000256" key="3">
    <source>
        <dbReference type="ARBA" id="ARBA00022884"/>
    </source>
</evidence>
<evidence type="ECO:0000256" key="7">
    <source>
        <dbReference type="HAMAP-Rule" id="MF_01315"/>
    </source>
</evidence>
<dbReference type="AlphaFoldDB" id="A0A2H0R4Q1"/>
<proteinExistence type="inferred from homology"/>
<accession>A0A2H0R4Q1</accession>
<dbReference type="HAMAP" id="MF_01315">
    <property type="entry name" value="Ribosomal_uS13"/>
    <property type="match status" value="1"/>
</dbReference>
<evidence type="ECO:0000313" key="10">
    <source>
        <dbReference type="EMBL" id="PIR41487.1"/>
    </source>
</evidence>
<dbReference type="Gene3D" id="4.10.910.10">
    <property type="entry name" value="30s ribosomal protein s13, domain 2"/>
    <property type="match status" value="1"/>
</dbReference>
<keyword evidence="7" id="KW-0820">tRNA-binding</keyword>
<gene>
    <name evidence="7" type="primary">rpsM</name>
    <name evidence="10" type="ORF">COV31_01290</name>
</gene>
<dbReference type="GO" id="GO:0006412">
    <property type="term" value="P:translation"/>
    <property type="evidence" value="ECO:0007669"/>
    <property type="project" value="UniProtKB-UniRule"/>
</dbReference>
<feature type="compositionally biased region" description="Basic residues" evidence="9">
    <location>
        <begin position="90"/>
        <end position="105"/>
    </location>
</feature>
<dbReference type="Gene3D" id="1.10.8.50">
    <property type="match status" value="1"/>
</dbReference>
<evidence type="ECO:0000313" key="11">
    <source>
        <dbReference type="Proteomes" id="UP000230232"/>
    </source>
</evidence>